<evidence type="ECO:0000313" key="1">
    <source>
        <dbReference type="EMBL" id="EMR02413.1"/>
    </source>
</evidence>
<reference evidence="1 2" key="1">
    <citation type="journal article" date="2013" name="Genome Announc.">
        <title>Draft Genome Sequence of Cesiribacter andamanensis Strain AMV16T, Isolated from a Soil Sample from a Mud Volcano in the Andaman Islands, India.</title>
        <authorList>
            <person name="Shivaji S."/>
            <person name="Ara S."/>
            <person name="Begum Z."/>
            <person name="Srinivas T.N."/>
            <person name="Singh A."/>
            <person name="Kumar Pinnaka A."/>
        </authorList>
    </citation>
    <scope>NUCLEOTIDE SEQUENCE [LARGE SCALE GENOMIC DNA]</scope>
    <source>
        <strain evidence="1 2">AMV16</strain>
    </source>
</reference>
<name>M7N161_9BACT</name>
<proteinExistence type="predicted"/>
<dbReference type="EMBL" id="AODQ01000059">
    <property type="protein sequence ID" value="EMR02413.1"/>
    <property type="molecule type" value="Genomic_DNA"/>
</dbReference>
<protein>
    <submittedName>
        <fullName evidence="1">Uncharacterized protein</fullName>
    </submittedName>
</protein>
<accession>M7N161</accession>
<comment type="caution">
    <text evidence="1">The sequence shown here is derived from an EMBL/GenBank/DDBJ whole genome shotgun (WGS) entry which is preliminary data.</text>
</comment>
<keyword evidence="2" id="KW-1185">Reference proteome</keyword>
<evidence type="ECO:0000313" key="2">
    <source>
        <dbReference type="Proteomes" id="UP000011910"/>
    </source>
</evidence>
<dbReference type="STRING" id="1279009.ADICEAN_02456"/>
<dbReference type="AlphaFoldDB" id="M7N161"/>
<gene>
    <name evidence="1" type="ORF">ADICEAN_02456</name>
</gene>
<sequence>MFNTPSVCFRHWRALRSWLLAGLLVALGAGGVQAQIQSMNLLQDQSSVEIPFRRVNNLILIKVLLDNAIPLEFYWIPGCEPPS</sequence>
<organism evidence="1 2">
    <name type="scientific">Cesiribacter andamanensis AMV16</name>
    <dbReference type="NCBI Taxonomy" id="1279009"/>
    <lineage>
        <taxon>Bacteria</taxon>
        <taxon>Pseudomonadati</taxon>
        <taxon>Bacteroidota</taxon>
        <taxon>Cytophagia</taxon>
        <taxon>Cytophagales</taxon>
        <taxon>Cesiribacteraceae</taxon>
        <taxon>Cesiribacter</taxon>
    </lineage>
</organism>
<dbReference type="Proteomes" id="UP000011910">
    <property type="component" value="Unassembled WGS sequence"/>
</dbReference>